<feature type="transmembrane region" description="Helical" evidence="1">
    <location>
        <begin position="706"/>
        <end position="725"/>
    </location>
</feature>
<reference evidence="2" key="1">
    <citation type="submission" date="2021-02" db="EMBL/GenBank/DDBJ databases">
        <authorList>
            <person name="Dougan E. K."/>
            <person name="Rhodes N."/>
            <person name="Thang M."/>
            <person name="Chan C."/>
        </authorList>
    </citation>
    <scope>NUCLEOTIDE SEQUENCE</scope>
</reference>
<accession>A0A812NU62</accession>
<proteinExistence type="predicted"/>
<gene>
    <name evidence="2" type="ORF">SNEC2469_LOCUS7516</name>
</gene>
<dbReference type="EMBL" id="CAJNJA010012741">
    <property type="protein sequence ID" value="CAE7303786.1"/>
    <property type="molecule type" value="Genomic_DNA"/>
</dbReference>
<keyword evidence="1" id="KW-0472">Membrane</keyword>
<feature type="transmembrane region" description="Helical" evidence="1">
    <location>
        <begin position="38"/>
        <end position="56"/>
    </location>
</feature>
<evidence type="ECO:0000313" key="3">
    <source>
        <dbReference type="Proteomes" id="UP000601435"/>
    </source>
</evidence>
<dbReference type="Proteomes" id="UP000601435">
    <property type="component" value="Unassembled WGS sequence"/>
</dbReference>
<comment type="caution">
    <text evidence="2">The sequence shown here is derived from an EMBL/GenBank/DDBJ whole genome shotgun (WGS) entry which is preliminary data.</text>
</comment>
<sequence length="732" mass="80018">MVGACHCMATLPTRKPENGHQNPHRGRRTQSTAQSRRWFCIFAGLMMASSGFMCFIDMREVQHPLDRGGDVVLSPFWQLAEPVACFLSSILFWPVRLQLRLQSSMAALDRDLEPGRTLNLHEALERASQQSCMTMQHLFQLQNACPQPLLVRSSRPHVAILPSRFGRRRMLVVTDALVTQLSDAGLRFVVGREIGRSWLHHGDLVAAWTLQHFVRQMVFVPLHVFGLRPAGHPELKPSPEEMQRRVQVRRFIDAVADVCDVYRGLRSGRWPGLADLDVDDIWGPGERGWPVQNADDGMFAVAAVCSRLRAPGGAWALGAAVAGSATPRLLAEIFSLPPREERQLRRCLRFGTWGLGLWAAKARAEVFSADRLGLIAAGGDLDAALRAMVAAANSFNDVATAALIGVDELVRQAQYLSSVMPPSYLSRQPSLPARVADLSTWAYSPTARAAFHRQGRFLLMLLACFSAVSLLRHVLHGLAQQLQGEAVASAALTAIVTGTSLQLWRHAEEMVQTRSLLETTRGEWKHGIVCLETSILGSALQLSLEEALGLAAALAQLAPVFLFENWGIHGPPAYRWAAVVAHVAMAIIIMLCARKKLLHSLGSAVPAPKDLSVEVLEVWIGLAAGNWAASSWAACTWWRSASAGIQAKLPVLALATAQLTNFWLAHRSRQPLLLAACVALGGLSMANCCCRPHGVVLDAVDLSSSLFMTPGIYVAFCAVSAWLLFQELFNSL</sequence>
<evidence type="ECO:0000256" key="1">
    <source>
        <dbReference type="SAM" id="Phobius"/>
    </source>
</evidence>
<dbReference type="AlphaFoldDB" id="A0A812NU62"/>
<keyword evidence="3" id="KW-1185">Reference proteome</keyword>
<organism evidence="2 3">
    <name type="scientific">Symbiodinium necroappetens</name>
    <dbReference type="NCBI Taxonomy" id="1628268"/>
    <lineage>
        <taxon>Eukaryota</taxon>
        <taxon>Sar</taxon>
        <taxon>Alveolata</taxon>
        <taxon>Dinophyceae</taxon>
        <taxon>Suessiales</taxon>
        <taxon>Symbiodiniaceae</taxon>
        <taxon>Symbiodinium</taxon>
    </lineage>
</organism>
<name>A0A812NU62_9DINO</name>
<keyword evidence="1" id="KW-1133">Transmembrane helix</keyword>
<keyword evidence="1" id="KW-0812">Transmembrane</keyword>
<dbReference type="OrthoDB" id="436379at2759"/>
<protein>
    <submittedName>
        <fullName evidence="2">Uncharacterized protein</fullName>
    </submittedName>
</protein>
<feature type="transmembrane region" description="Helical" evidence="1">
    <location>
        <begin position="672"/>
        <end position="694"/>
    </location>
</feature>
<evidence type="ECO:0000313" key="2">
    <source>
        <dbReference type="EMBL" id="CAE7303786.1"/>
    </source>
</evidence>